<feature type="transmembrane region" description="Helical" evidence="1">
    <location>
        <begin position="57"/>
        <end position="77"/>
    </location>
</feature>
<evidence type="ECO:0008006" key="4">
    <source>
        <dbReference type="Google" id="ProtNLM"/>
    </source>
</evidence>
<dbReference type="GeneID" id="81470910"/>
<evidence type="ECO:0000313" key="2">
    <source>
        <dbReference type="EMBL" id="QNN79336.1"/>
    </source>
</evidence>
<keyword evidence="1" id="KW-1133">Transmembrane helix</keyword>
<evidence type="ECO:0000256" key="1">
    <source>
        <dbReference type="SAM" id="Phobius"/>
    </source>
</evidence>
<feature type="transmembrane region" description="Helical" evidence="1">
    <location>
        <begin position="89"/>
        <end position="107"/>
    </location>
</feature>
<feature type="transmembrane region" description="Helical" evidence="1">
    <location>
        <begin position="33"/>
        <end position="50"/>
    </location>
</feature>
<gene>
    <name evidence="2" type="ORF">IAE60_08020</name>
</gene>
<reference evidence="2 3" key="1">
    <citation type="submission" date="2020-08" db="EMBL/GenBank/DDBJ databases">
        <title>Streptomycin Non-resistant strain, P. mexicana.</title>
        <authorList>
            <person name="Ganesh-Kumar S."/>
            <person name="Zhe T."/>
            <person name="Yu Z."/>
            <person name="Min Y."/>
        </authorList>
    </citation>
    <scope>NUCLEOTIDE SEQUENCE [LARGE SCALE GENOMIC DNA]</scope>
    <source>
        <strain evidence="2 3">GTZY2</strain>
    </source>
</reference>
<dbReference type="Proteomes" id="UP000515838">
    <property type="component" value="Chromosome"/>
</dbReference>
<proteinExistence type="predicted"/>
<sequence length="200" mass="22090">MNTTSQRALVMALVAALLVLTRLHLPTTFGHLGPLPDASWAAFFIGGYYLRGWSRWAFPLFMAAAVAVDYAVISGQGMNFWAHYCVSPAYWFLLPAYGALWAGGTLLRRYQTADHGRTLALLVGSLLASVTVCHLLSQGSFYWLSPVVSEPTIAGWWKNFSDWYLPYLRVAAIYVGLAVIVHVMVGQVVRLARPHGRTAD</sequence>
<evidence type="ECO:0000313" key="3">
    <source>
        <dbReference type="Proteomes" id="UP000515838"/>
    </source>
</evidence>
<accession>A0A7G9TGW1</accession>
<feature type="transmembrane region" description="Helical" evidence="1">
    <location>
        <begin position="119"/>
        <end position="144"/>
    </location>
</feature>
<dbReference type="AlphaFoldDB" id="A0A7G9TGW1"/>
<name>A0A7G9TGW1_PSEMX</name>
<organism evidence="2 3">
    <name type="scientific">Pseudoxanthomonas mexicana</name>
    <dbReference type="NCBI Taxonomy" id="128785"/>
    <lineage>
        <taxon>Bacteria</taxon>
        <taxon>Pseudomonadati</taxon>
        <taxon>Pseudomonadota</taxon>
        <taxon>Gammaproteobacteria</taxon>
        <taxon>Lysobacterales</taxon>
        <taxon>Lysobacteraceae</taxon>
        <taxon>Pseudoxanthomonas</taxon>
    </lineage>
</organism>
<protein>
    <recommendedName>
        <fullName evidence="4">Cobalamin ABC transporter</fullName>
    </recommendedName>
</protein>
<feature type="transmembrane region" description="Helical" evidence="1">
    <location>
        <begin position="164"/>
        <end position="185"/>
    </location>
</feature>
<dbReference type="EMBL" id="CP060731">
    <property type="protein sequence ID" value="QNN79336.1"/>
    <property type="molecule type" value="Genomic_DNA"/>
</dbReference>
<keyword evidence="1" id="KW-0812">Transmembrane</keyword>
<keyword evidence="1" id="KW-0472">Membrane</keyword>
<dbReference type="RefSeq" id="WP_187574474.1">
    <property type="nucleotide sequence ID" value="NZ_CP060731.1"/>
</dbReference>